<evidence type="ECO:0000256" key="8">
    <source>
        <dbReference type="ARBA" id="ARBA00034120"/>
    </source>
</evidence>
<dbReference type="InterPro" id="IPR051083">
    <property type="entry name" value="GrpII_Intron_Splice-Mob/Def"/>
</dbReference>
<comment type="similarity">
    <text evidence="8">Belongs to the bacterial reverse transcriptase family.</text>
</comment>
<dbReference type="InterPro" id="IPR043502">
    <property type="entry name" value="DNA/RNA_pol_sf"/>
</dbReference>
<evidence type="ECO:0000259" key="11">
    <source>
        <dbReference type="PROSITE" id="PS50878"/>
    </source>
</evidence>
<keyword evidence="7" id="KW-0051">Antiviral defense</keyword>
<feature type="compositionally biased region" description="Basic and acidic residues" evidence="10">
    <location>
        <begin position="590"/>
        <end position="601"/>
    </location>
</feature>
<dbReference type="SUPFAM" id="SSF56672">
    <property type="entry name" value="DNA/RNA polymerases"/>
    <property type="match status" value="1"/>
</dbReference>
<dbReference type="OrthoDB" id="7055795at2"/>
<dbReference type="PRINTS" id="PR00866">
    <property type="entry name" value="RNADNAPOLMS"/>
</dbReference>
<evidence type="ECO:0000256" key="4">
    <source>
        <dbReference type="ARBA" id="ARBA00022723"/>
    </source>
</evidence>
<dbReference type="AlphaFoldDB" id="A0A317CB28"/>
<dbReference type="Proteomes" id="UP000245506">
    <property type="component" value="Unassembled WGS sequence"/>
</dbReference>
<proteinExistence type="inferred from homology"/>
<name>A0A317CB28_9GAMM</name>
<dbReference type="GO" id="GO:0003723">
    <property type="term" value="F:RNA binding"/>
    <property type="evidence" value="ECO:0007669"/>
    <property type="project" value="InterPro"/>
</dbReference>
<feature type="region of interest" description="Disordered" evidence="10">
    <location>
        <begin position="133"/>
        <end position="158"/>
    </location>
</feature>
<feature type="compositionally biased region" description="Polar residues" evidence="10">
    <location>
        <begin position="134"/>
        <end position="158"/>
    </location>
</feature>
<keyword evidence="4" id="KW-0479">Metal-binding</keyword>
<dbReference type="EMBL" id="QGKL01000042">
    <property type="protein sequence ID" value="PWQ93570.1"/>
    <property type="molecule type" value="Genomic_DNA"/>
</dbReference>
<evidence type="ECO:0000256" key="1">
    <source>
        <dbReference type="ARBA" id="ARBA00012493"/>
    </source>
</evidence>
<evidence type="ECO:0000256" key="3">
    <source>
        <dbReference type="ARBA" id="ARBA00022695"/>
    </source>
</evidence>
<keyword evidence="13" id="KW-1185">Reference proteome</keyword>
<evidence type="ECO:0000256" key="10">
    <source>
        <dbReference type="SAM" id="MobiDB-lite"/>
    </source>
</evidence>
<dbReference type="GO" id="GO:0051607">
    <property type="term" value="P:defense response to virus"/>
    <property type="evidence" value="ECO:0007669"/>
    <property type="project" value="UniProtKB-KW"/>
</dbReference>
<accession>A0A317CB28</accession>
<dbReference type="Pfam" id="PF00078">
    <property type="entry name" value="RVT_1"/>
    <property type="match status" value="1"/>
</dbReference>
<dbReference type="GO" id="GO:0046872">
    <property type="term" value="F:metal ion binding"/>
    <property type="evidence" value="ECO:0007669"/>
    <property type="project" value="UniProtKB-KW"/>
</dbReference>
<evidence type="ECO:0000256" key="5">
    <source>
        <dbReference type="ARBA" id="ARBA00022842"/>
    </source>
</evidence>
<evidence type="ECO:0000256" key="2">
    <source>
        <dbReference type="ARBA" id="ARBA00022679"/>
    </source>
</evidence>
<dbReference type="InterPro" id="IPR000477">
    <property type="entry name" value="RT_dom"/>
</dbReference>
<comment type="catalytic activity">
    <reaction evidence="9">
        <text>DNA(n) + a 2'-deoxyribonucleoside 5'-triphosphate = DNA(n+1) + diphosphate</text>
        <dbReference type="Rhea" id="RHEA:22508"/>
        <dbReference type="Rhea" id="RHEA-COMP:17339"/>
        <dbReference type="Rhea" id="RHEA-COMP:17340"/>
        <dbReference type="ChEBI" id="CHEBI:33019"/>
        <dbReference type="ChEBI" id="CHEBI:61560"/>
        <dbReference type="ChEBI" id="CHEBI:173112"/>
        <dbReference type="EC" id="2.7.7.49"/>
    </reaction>
</comment>
<sequence length="629" mass="71362">MFNSAPGQLTRQELYDKIRETSKDEYILAEMKRLGFWESDDDKPEVPETIIKRRGELQRQLNDLLKQQRLYSDPEEALKALRKERMQAALQKRVETRKKKADERHERALTWHEKQQHTISWLGEAVSLGLTAPTADSNASHQGSTTSLSSDQAVSAHGANTQNEAVNNASGMKHQDLPTFDNHKALAESIGITLNELRFLSFQRSTSKVSHYQHFQIAKKTGGFREISAPMPRLKRAQYWVLDNILCHVPLHEAAHGFVAGRSILTNAKPHVGQAVVVNLDLQNFFPTISYRRIKGLFHKMGYDESIATVLALLCSEADTQKMELDGEQWFVQQGEQHLPQGAPTSPTISNIICRSLDVRLQGLAKKHGFNYSRYADDMTFSGDKTARESLRKLLWGVQAIVADEGFILHPDKTRIMNKGQQQEVTGIVVNDYPSIDRKTLRRFRALLHQVEQTGIQGKSWNGVSEPEHLLRSMLGFSNFVAMVLPEKGEAFKQQAKALYEKHSNKVGTKTIGQLRKAEFRKRAAAGQAPWESWKEAPVKIAPVREKTVDELQEERNQVLAERREAKKIEKEQQDRQRSRRGGFPGASRSDSRREDDRWNLPEDSSGDNGPNVIIRFLGFIGSLFTGKK</sequence>
<dbReference type="PANTHER" id="PTHR34047:SF7">
    <property type="entry name" value="RNA-DIRECTED DNA POLYMERASE"/>
    <property type="match status" value="1"/>
</dbReference>
<dbReference type="InterPro" id="IPR000123">
    <property type="entry name" value="Reverse_transcriptase_msDNA"/>
</dbReference>
<evidence type="ECO:0000256" key="6">
    <source>
        <dbReference type="ARBA" id="ARBA00022918"/>
    </source>
</evidence>
<feature type="compositionally biased region" description="Basic and acidic residues" evidence="10">
    <location>
        <begin position="563"/>
        <end position="577"/>
    </location>
</feature>
<gene>
    <name evidence="12" type="ORF">DKT75_18295</name>
</gene>
<feature type="domain" description="Reverse transcriptase" evidence="11">
    <location>
        <begin position="198"/>
        <end position="430"/>
    </location>
</feature>
<keyword evidence="6" id="KW-0695">RNA-directed DNA polymerase</keyword>
<dbReference type="EC" id="2.7.7.49" evidence="1"/>
<keyword evidence="2" id="KW-0808">Transferase</keyword>
<dbReference type="GO" id="GO:0003964">
    <property type="term" value="F:RNA-directed DNA polymerase activity"/>
    <property type="evidence" value="ECO:0007669"/>
    <property type="project" value="UniProtKB-KW"/>
</dbReference>
<reference evidence="12 13" key="1">
    <citation type="submission" date="2018-05" db="EMBL/GenBank/DDBJ databases">
        <title>Leucothrix arctica sp. nov., isolated from Arctic seawater.</title>
        <authorList>
            <person name="Choi A."/>
            <person name="Baek K."/>
        </authorList>
    </citation>
    <scope>NUCLEOTIDE SEQUENCE [LARGE SCALE GENOMIC DNA]</scope>
    <source>
        <strain evidence="12 13">IMCC9719</strain>
    </source>
</reference>
<evidence type="ECO:0000256" key="7">
    <source>
        <dbReference type="ARBA" id="ARBA00023118"/>
    </source>
</evidence>
<dbReference type="RefSeq" id="WP_109825496.1">
    <property type="nucleotide sequence ID" value="NZ_QGKL01000042.1"/>
</dbReference>
<keyword evidence="3" id="KW-0548">Nucleotidyltransferase</keyword>
<dbReference type="PANTHER" id="PTHR34047">
    <property type="entry name" value="NUCLEAR INTRON MATURASE 1, MITOCHONDRIAL-RELATED"/>
    <property type="match status" value="1"/>
</dbReference>
<evidence type="ECO:0000313" key="12">
    <source>
        <dbReference type="EMBL" id="PWQ93570.1"/>
    </source>
</evidence>
<dbReference type="CDD" id="cd03487">
    <property type="entry name" value="RT_Bac_retron_II"/>
    <property type="match status" value="1"/>
</dbReference>
<evidence type="ECO:0000313" key="13">
    <source>
        <dbReference type="Proteomes" id="UP000245506"/>
    </source>
</evidence>
<organism evidence="12 13">
    <name type="scientific">Leucothrix arctica</name>
    <dbReference type="NCBI Taxonomy" id="1481894"/>
    <lineage>
        <taxon>Bacteria</taxon>
        <taxon>Pseudomonadati</taxon>
        <taxon>Pseudomonadota</taxon>
        <taxon>Gammaproteobacteria</taxon>
        <taxon>Thiotrichales</taxon>
        <taxon>Thiotrichaceae</taxon>
        <taxon>Leucothrix</taxon>
    </lineage>
</organism>
<evidence type="ECO:0000256" key="9">
    <source>
        <dbReference type="ARBA" id="ARBA00048173"/>
    </source>
</evidence>
<dbReference type="PROSITE" id="PS50878">
    <property type="entry name" value="RT_POL"/>
    <property type="match status" value="1"/>
</dbReference>
<feature type="region of interest" description="Disordered" evidence="10">
    <location>
        <begin position="563"/>
        <end position="612"/>
    </location>
</feature>
<keyword evidence="5" id="KW-0460">Magnesium</keyword>
<comment type="caution">
    <text evidence="12">The sequence shown here is derived from an EMBL/GenBank/DDBJ whole genome shotgun (WGS) entry which is preliminary data.</text>
</comment>
<protein>
    <recommendedName>
        <fullName evidence="1">RNA-directed DNA polymerase</fullName>
        <ecNumber evidence="1">2.7.7.49</ecNumber>
    </recommendedName>
</protein>